<comment type="caution">
    <text evidence="9">The sequence shown here is derived from an EMBL/GenBank/DDBJ whole genome shotgun (WGS) entry which is preliminary data.</text>
</comment>
<dbReference type="Proteomes" id="UP001204142">
    <property type="component" value="Unassembled WGS sequence"/>
</dbReference>
<keyword evidence="7" id="KW-0472">Membrane</keyword>
<accession>A0ABT1WCE7</accession>
<evidence type="ECO:0000256" key="1">
    <source>
        <dbReference type="ARBA" id="ARBA00004713"/>
    </source>
</evidence>
<organism evidence="9 10">
    <name type="scientific">Limnobacter humi</name>
    <dbReference type="NCBI Taxonomy" id="1778671"/>
    <lineage>
        <taxon>Bacteria</taxon>
        <taxon>Pseudomonadati</taxon>
        <taxon>Pseudomonadota</taxon>
        <taxon>Betaproteobacteria</taxon>
        <taxon>Burkholderiales</taxon>
        <taxon>Burkholderiaceae</taxon>
        <taxon>Limnobacter</taxon>
    </lineage>
</organism>
<dbReference type="PANTHER" id="PTHR42755">
    <property type="entry name" value="3-DEOXY-MANNO-OCTULOSONATE CYTIDYLYLTRANSFERASE"/>
    <property type="match status" value="1"/>
</dbReference>
<dbReference type="EC" id="2.4.99.12" evidence="2 7"/>
<dbReference type="Pfam" id="PF04413">
    <property type="entry name" value="Glycos_transf_N"/>
    <property type="match status" value="1"/>
</dbReference>
<sequence length="446" mass="49294">MIASNALRGLYTLLLALVQPLLALYLLKRAARQPEYRAAWSQRFLAAVPKCDMLTNGQRRLWVHAVSVGEAHAISPLVKHWAKVYPADVWVISCTTPTGLATCKSLYSHLNGVVFCYLPYDLPWLMSRCMARLKATSLWLVETELWPNLLAVARRRGLPVALLNARISPTTGKRLRQLSLLSKPAIQALHTVVCQTAADAAVFESLGRPVDAICGNLKFDVDLRPELAALGRQWRQVGQGNPVLLFASSREGEEPLLLEALLRTQFFKRMPQAAVWIVPRHPQRTDEVFELMVQAATRLGVARPVRRSQWGTQADATLVPKGTEGRGQVRLVLGDSMGEMPAYYSLADLALLGGSWLELGGQNLIEACAYGCPVWMGPHTFNFKKAAEDALAAGAARRFESLQAACEAFMDKQFDLEAMKKSAFSYARSHRGATLTTFNALNARLI</sequence>
<evidence type="ECO:0000313" key="9">
    <source>
        <dbReference type="EMBL" id="MCQ8895188.1"/>
    </source>
</evidence>
<dbReference type="RefSeq" id="WP_256762861.1">
    <property type="nucleotide sequence ID" value="NZ_JANIGO010000001.1"/>
</dbReference>
<evidence type="ECO:0000256" key="6">
    <source>
        <dbReference type="ARBA" id="ARBA00049183"/>
    </source>
</evidence>
<dbReference type="GO" id="GO:0016740">
    <property type="term" value="F:transferase activity"/>
    <property type="evidence" value="ECO:0007669"/>
    <property type="project" value="UniProtKB-KW"/>
</dbReference>
<evidence type="ECO:0000256" key="7">
    <source>
        <dbReference type="RuleBase" id="RU365103"/>
    </source>
</evidence>
<evidence type="ECO:0000256" key="3">
    <source>
        <dbReference type="ARBA" id="ARBA00019077"/>
    </source>
</evidence>
<keyword evidence="7" id="KW-0812">Transmembrane</keyword>
<dbReference type="InterPro" id="IPR007507">
    <property type="entry name" value="Glycos_transf_N"/>
</dbReference>
<comment type="catalytic activity">
    <reaction evidence="6 7">
        <text>lipid IVA (E. coli) + CMP-3-deoxy-beta-D-manno-octulosonate = alpha-Kdo-(2-&gt;6)-lipid IVA (E. coli) + CMP + H(+)</text>
        <dbReference type="Rhea" id="RHEA:28066"/>
        <dbReference type="ChEBI" id="CHEBI:15378"/>
        <dbReference type="ChEBI" id="CHEBI:58603"/>
        <dbReference type="ChEBI" id="CHEBI:60364"/>
        <dbReference type="ChEBI" id="CHEBI:60377"/>
        <dbReference type="ChEBI" id="CHEBI:85987"/>
        <dbReference type="EC" id="2.4.99.12"/>
    </reaction>
</comment>
<comment type="function">
    <text evidence="7">Involved in lipopolysaccharide (LPS) biosynthesis. Catalyzes the transfer of 3-deoxy-D-manno-octulosonate (Kdo) residue(s) from CMP-Kdo to lipid IV(A), the tetraacyldisaccharide-1,4'-bisphosphate precursor of lipid A.</text>
</comment>
<evidence type="ECO:0000256" key="2">
    <source>
        <dbReference type="ARBA" id="ARBA00012621"/>
    </source>
</evidence>
<evidence type="ECO:0000256" key="5">
    <source>
        <dbReference type="ARBA" id="ARBA00031445"/>
    </source>
</evidence>
<reference evidence="9 10" key="1">
    <citation type="submission" date="2022-07" db="EMBL/GenBank/DDBJ databases">
        <authorList>
            <person name="Xamxidin M."/>
            <person name="Wu M."/>
        </authorList>
    </citation>
    <scope>NUCLEOTIDE SEQUENCE [LARGE SCALE GENOMIC DNA]</scope>
    <source>
        <strain evidence="9 10">NBRC 111650</strain>
    </source>
</reference>
<keyword evidence="7" id="KW-1133">Transmembrane helix</keyword>
<dbReference type="EMBL" id="JANIGO010000001">
    <property type="protein sequence ID" value="MCQ8895188.1"/>
    <property type="molecule type" value="Genomic_DNA"/>
</dbReference>
<dbReference type="SUPFAM" id="SSF53756">
    <property type="entry name" value="UDP-Glycosyltransferase/glycogen phosphorylase"/>
    <property type="match status" value="1"/>
</dbReference>
<dbReference type="InterPro" id="IPR039901">
    <property type="entry name" value="Kdotransferase"/>
</dbReference>
<proteinExistence type="inferred from homology"/>
<feature type="transmembrane region" description="Helical" evidence="7">
    <location>
        <begin position="6"/>
        <end position="27"/>
    </location>
</feature>
<keyword evidence="7" id="KW-1003">Cell membrane</keyword>
<evidence type="ECO:0000256" key="4">
    <source>
        <dbReference type="ARBA" id="ARBA00022679"/>
    </source>
</evidence>
<keyword evidence="10" id="KW-1185">Reference proteome</keyword>
<comment type="pathway">
    <text evidence="1 7">Bacterial outer membrane biogenesis; LPS core biosynthesis.</text>
</comment>
<evidence type="ECO:0000313" key="10">
    <source>
        <dbReference type="Proteomes" id="UP001204142"/>
    </source>
</evidence>
<dbReference type="InterPro" id="IPR038107">
    <property type="entry name" value="Glycos_transf_N_sf"/>
</dbReference>
<feature type="domain" description="3-deoxy-D-manno-octulosonic-acid transferase N-terminal" evidence="8">
    <location>
        <begin position="40"/>
        <end position="221"/>
    </location>
</feature>
<comment type="similarity">
    <text evidence="7">Belongs to the glycosyltransferase group 1 family.</text>
</comment>
<name>A0ABT1WCE7_9BURK</name>
<comment type="subcellular location">
    <subcellularLocation>
        <location evidence="7">Cell membrane</location>
    </subcellularLocation>
</comment>
<gene>
    <name evidence="9" type="ORF">NQT62_01895</name>
</gene>
<evidence type="ECO:0000259" key="8">
    <source>
        <dbReference type="Pfam" id="PF04413"/>
    </source>
</evidence>
<dbReference type="Gene3D" id="3.40.50.11720">
    <property type="entry name" value="3-Deoxy-D-manno-octulosonic-acid transferase, N-terminal domain"/>
    <property type="match status" value="1"/>
</dbReference>
<keyword evidence="4 7" id="KW-0808">Transferase</keyword>
<protein>
    <recommendedName>
        <fullName evidence="3 7">3-deoxy-D-manno-octulosonic acid transferase</fullName>
        <shortName evidence="7">Kdo transferase</shortName>
        <ecNumber evidence="2 7">2.4.99.12</ecNumber>
    </recommendedName>
    <alternativeName>
        <fullName evidence="5 7">Lipid IV(A) 3-deoxy-D-manno-octulosonic acid transferase</fullName>
    </alternativeName>
</protein>
<dbReference type="Gene3D" id="3.40.50.2000">
    <property type="entry name" value="Glycogen Phosphorylase B"/>
    <property type="match status" value="1"/>
</dbReference>
<keyword evidence="7" id="KW-0448">Lipopolysaccharide biosynthesis</keyword>
<dbReference type="PANTHER" id="PTHR42755:SF1">
    <property type="entry name" value="3-DEOXY-D-MANNO-OCTULOSONIC ACID TRANSFERASE, MITOCHONDRIAL-RELATED"/>
    <property type="match status" value="1"/>
</dbReference>